<protein>
    <submittedName>
        <fullName evidence="1">Uncharacterized protein</fullName>
    </submittedName>
</protein>
<proteinExistence type="predicted"/>
<dbReference type="EMBL" id="NJAK01000001">
    <property type="protein sequence ID" value="PHM62561.1"/>
    <property type="molecule type" value="Genomic_DNA"/>
</dbReference>
<dbReference type="Proteomes" id="UP000222168">
    <property type="component" value="Unassembled WGS sequence"/>
</dbReference>
<keyword evidence="2" id="KW-1185">Reference proteome</keyword>
<sequence length="34" mass="4222">MQLEKYKMLSDNINIVFKYLYFGRVLNGYIKYQK</sequence>
<gene>
    <name evidence="1" type="ORF">Xish_01770</name>
</gene>
<dbReference type="AlphaFoldDB" id="A0A2D0KGK4"/>
<accession>A0A2D0KGK4</accession>
<reference evidence="1 2" key="1">
    <citation type="journal article" date="2017" name="Nat. Microbiol.">
        <title>Natural product diversity associated with the nematode symbionts Photorhabdus and Xenorhabdus.</title>
        <authorList>
            <person name="Tobias N.J."/>
            <person name="Wolff H."/>
            <person name="Djahanschiri B."/>
            <person name="Grundmann F."/>
            <person name="Kronenwerth M."/>
            <person name="Shi Y.M."/>
            <person name="Simonyi S."/>
            <person name="Grun P."/>
            <person name="Shapiro-Ilan D."/>
            <person name="Pidot S.J."/>
            <person name="Stinear T.P."/>
            <person name="Ebersberger I."/>
            <person name="Bode H.B."/>
        </authorList>
    </citation>
    <scope>NUCLEOTIDE SEQUENCE [LARGE SCALE GENOMIC DNA]</scope>
    <source>
        <strain evidence="1 2">DSM 22670</strain>
    </source>
</reference>
<organism evidence="1 2">
    <name type="scientific">Xenorhabdus ishibashii</name>
    <dbReference type="NCBI Taxonomy" id="1034471"/>
    <lineage>
        <taxon>Bacteria</taxon>
        <taxon>Pseudomonadati</taxon>
        <taxon>Pseudomonadota</taxon>
        <taxon>Gammaproteobacteria</taxon>
        <taxon>Enterobacterales</taxon>
        <taxon>Morganellaceae</taxon>
        <taxon>Xenorhabdus</taxon>
    </lineage>
</organism>
<evidence type="ECO:0000313" key="1">
    <source>
        <dbReference type="EMBL" id="PHM62561.1"/>
    </source>
</evidence>
<comment type="caution">
    <text evidence="1">The sequence shown here is derived from an EMBL/GenBank/DDBJ whole genome shotgun (WGS) entry which is preliminary data.</text>
</comment>
<evidence type="ECO:0000313" key="2">
    <source>
        <dbReference type="Proteomes" id="UP000222168"/>
    </source>
</evidence>
<name>A0A2D0KGK4_9GAMM</name>